<dbReference type="PROSITE" id="PS51257">
    <property type="entry name" value="PROKAR_LIPOPROTEIN"/>
    <property type="match status" value="1"/>
</dbReference>
<keyword evidence="2" id="KW-1185">Reference proteome</keyword>
<accession>A0A4P2VK53</accession>
<reference evidence="1 2" key="1">
    <citation type="submission" date="2018-12" db="EMBL/GenBank/DDBJ databases">
        <title>Rubrispira sanarue gen. nov., sp., nov., a member of the order Silvanigrellales, isolated from a brackish lake in Hamamatsu Japan.</title>
        <authorList>
            <person name="Maejima Y."/>
            <person name="Iino T."/>
            <person name="Muraguchi Y."/>
            <person name="Fukuda K."/>
            <person name="Nojiri H."/>
            <person name="Ohkuma M."/>
            <person name="Moriuchi R."/>
            <person name="Dohra H."/>
            <person name="Kimbara K."/>
            <person name="Shintani M."/>
        </authorList>
    </citation>
    <scope>NUCLEOTIDE SEQUENCE [LARGE SCALE GENOMIC DNA]</scope>
    <source>
        <strain evidence="1 2">RF1110005</strain>
    </source>
</reference>
<dbReference type="KEGG" id="sbf:JCM31447_04570"/>
<evidence type="ECO:0008006" key="3">
    <source>
        <dbReference type="Google" id="ProtNLM"/>
    </source>
</evidence>
<protein>
    <recommendedName>
        <fullName evidence="3">Outer membrane protein beta-barrel domain-containing protein</fullName>
    </recommendedName>
</protein>
<dbReference type="Proteomes" id="UP000291236">
    <property type="component" value="Chromosome"/>
</dbReference>
<evidence type="ECO:0000313" key="2">
    <source>
        <dbReference type="Proteomes" id="UP000291236"/>
    </source>
</evidence>
<dbReference type="AlphaFoldDB" id="A0A4P2VK53"/>
<dbReference type="EMBL" id="AP019368">
    <property type="protein sequence ID" value="BBH52020.1"/>
    <property type="molecule type" value="Genomic_DNA"/>
</dbReference>
<gene>
    <name evidence="1" type="ORF">JCM31447_04570</name>
</gene>
<sequence>MPFLLKVFVILSPIFILTSCLSSLTLNETGRTVGKGNHEISIAAGVPYAYAIKWNYGLTENFDFGLKLESLTQSFRLKYALIQGSSVDSGALAIAGGAGIGDGGKSKHYYGDIIASALGSSWEPYAALRLGYVDAKTDIKSDNYPSFIISLTENLAAGRTTYAYGQTFLGTRYWFSKSTFLSLEGAYLFVFDEKGNIEPSGAATGGIALGFRF</sequence>
<name>A0A4P2VK53_FLUSA</name>
<proteinExistence type="predicted"/>
<evidence type="ECO:0000313" key="1">
    <source>
        <dbReference type="EMBL" id="BBH52020.1"/>
    </source>
</evidence>
<organism evidence="1 2">
    <name type="scientific">Fluviispira sanaruensis</name>
    <dbReference type="NCBI Taxonomy" id="2493639"/>
    <lineage>
        <taxon>Bacteria</taxon>
        <taxon>Pseudomonadati</taxon>
        <taxon>Bdellovibrionota</taxon>
        <taxon>Oligoflexia</taxon>
        <taxon>Silvanigrellales</taxon>
        <taxon>Silvanigrellaceae</taxon>
        <taxon>Fluviispira</taxon>
    </lineage>
</organism>
<dbReference type="RefSeq" id="WP_130606099.1">
    <property type="nucleotide sequence ID" value="NZ_AP019368.1"/>
</dbReference>